<dbReference type="PANTHER" id="PTHR34815:SF2">
    <property type="entry name" value="N-ACETYLTRANSFERASE DOMAIN-CONTAINING PROTEIN"/>
    <property type="match status" value="1"/>
</dbReference>
<dbReference type="PaxDb" id="284590-Q6CQN8"/>
<reference evidence="2 3" key="1">
    <citation type="journal article" date="2004" name="Nature">
        <title>Genome evolution in yeasts.</title>
        <authorList>
            <consortium name="Genolevures"/>
            <person name="Dujon B."/>
            <person name="Sherman D."/>
            <person name="Fischer G."/>
            <person name="Durrens P."/>
            <person name="Casaregola S."/>
            <person name="Lafontaine I."/>
            <person name="de Montigny J."/>
            <person name="Marck C."/>
            <person name="Neuveglise C."/>
            <person name="Talla E."/>
            <person name="Goffard N."/>
            <person name="Frangeul L."/>
            <person name="Aigle M."/>
            <person name="Anthouard V."/>
            <person name="Babour A."/>
            <person name="Barbe V."/>
            <person name="Barnay S."/>
            <person name="Blanchin S."/>
            <person name="Beckerich J.M."/>
            <person name="Beyne E."/>
            <person name="Bleykasten C."/>
            <person name="Boisrame A."/>
            <person name="Boyer J."/>
            <person name="Cattolico L."/>
            <person name="Confanioleri F."/>
            <person name="de Daruvar A."/>
            <person name="Despons L."/>
            <person name="Fabre E."/>
            <person name="Fairhead C."/>
            <person name="Ferry-Dumazet H."/>
            <person name="Groppi A."/>
            <person name="Hantraye F."/>
            <person name="Hennequin C."/>
            <person name="Jauniaux N."/>
            <person name="Joyet P."/>
            <person name="Kachouri R."/>
            <person name="Kerrest A."/>
            <person name="Koszul R."/>
            <person name="Lemaire M."/>
            <person name="Lesur I."/>
            <person name="Ma L."/>
            <person name="Muller H."/>
            <person name="Nicaud J.M."/>
            <person name="Nikolski M."/>
            <person name="Oztas S."/>
            <person name="Ozier-Kalogeropoulos O."/>
            <person name="Pellenz S."/>
            <person name="Potier S."/>
            <person name="Richard G.F."/>
            <person name="Straub M.L."/>
            <person name="Suleau A."/>
            <person name="Swennene D."/>
            <person name="Tekaia F."/>
            <person name="Wesolowski-Louvel M."/>
            <person name="Westhof E."/>
            <person name="Wirth B."/>
            <person name="Zeniou-Meyer M."/>
            <person name="Zivanovic I."/>
            <person name="Bolotin-Fukuhara M."/>
            <person name="Thierry A."/>
            <person name="Bouchier C."/>
            <person name="Caudron B."/>
            <person name="Scarpelli C."/>
            <person name="Gaillardin C."/>
            <person name="Weissenbach J."/>
            <person name="Wincker P."/>
            <person name="Souciet J.L."/>
        </authorList>
    </citation>
    <scope>NUCLEOTIDE SEQUENCE [LARGE SCALE GENOMIC DNA]</scope>
    <source>
        <strain evidence="3">ATCC 8585 / CBS 2359 / DSM 70799 / NBRC 1267 / NRRL Y-1140 / WM37</strain>
    </source>
</reference>
<dbReference type="Pfam" id="PF22998">
    <property type="entry name" value="GNAT_LYC1-like"/>
    <property type="match status" value="1"/>
</dbReference>
<evidence type="ECO:0000259" key="1">
    <source>
        <dbReference type="Pfam" id="PF22998"/>
    </source>
</evidence>
<dbReference type="KEGG" id="kla:KLLA0_D15653g"/>
<dbReference type="InterPro" id="IPR016181">
    <property type="entry name" value="Acyl_CoA_acyltransferase"/>
</dbReference>
<dbReference type="Gene3D" id="3.40.630.30">
    <property type="match status" value="1"/>
</dbReference>
<protein>
    <submittedName>
        <fullName evidence="2">KLLA0D15653p</fullName>
    </submittedName>
</protein>
<dbReference type="PANTHER" id="PTHR34815">
    <property type="entry name" value="LYSINE ACETYLTRANSFERASE"/>
    <property type="match status" value="1"/>
</dbReference>
<dbReference type="FunCoup" id="Q6CQN8">
    <property type="interactions" value="109"/>
</dbReference>
<dbReference type="HOGENOM" id="CLU_683473_0_0_1"/>
<sequence length="407" mass="47027">MAKGNHKINKTGMTLSVKFEAVDDPEVIRFTHLQNGSTWSGEYLSREEYADREHILGQSELGQLHKSGDHIDRFEDNAKHLGIKHFVLKDLTLPETSKTSQIVASCETMNRVGWVMVPGSEEITPVLTACVGGVFTLKHHRGRGYAKKMIDQLNHMYDSLSESSDDPFLKYMTIDLYSEVDEYYSRNGFVSYHVPVYEIHQLAALETRYCDALGQANKSPVRTLGYNDYEDLVELQRQQFRKQMVEYNDGSKFLFTVKPTLETYMWFEDRDIFVSKKFHEEKPIRFGAALSDGSHIVWHHSWTSHSLYIIKVYIATGETQNADNALASLLKEAVKECHLTKLTYLEFWQDEIPPETFPVFYSTLRQVESGHNLSKVNHSLSAIRLSPSCQKYKDECLWLNNTKYCWF</sequence>
<name>Q6CQN8_KLULA</name>
<feature type="domain" description="LYC1 C-terminal" evidence="1">
    <location>
        <begin position="215"/>
        <end position="407"/>
    </location>
</feature>
<dbReference type="EMBL" id="CR382124">
    <property type="protein sequence ID" value="CAH00847.1"/>
    <property type="molecule type" value="Genomic_DNA"/>
</dbReference>
<gene>
    <name evidence="2" type="ORF">KLLA0_D15653g</name>
</gene>
<dbReference type="STRING" id="284590.Q6CQN8"/>
<proteinExistence type="predicted"/>
<organism evidence="2 3">
    <name type="scientific">Kluyveromyces lactis (strain ATCC 8585 / CBS 2359 / DSM 70799 / NBRC 1267 / NRRL Y-1140 / WM37)</name>
    <name type="common">Yeast</name>
    <name type="synonym">Candida sphaerica</name>
    <dbReference type="NCBI Taxonomy" id="284590"/>
    <lineage>
        <taxon>Eukaryota</taxon>
        <taxon>Fungi</taxon>
        <taxon>Dikarya</taxon>
        <taxon>Ascomycota</taxon>
        <taxon>Saccharomycotina</taxon>
        <taxon>Saccharomycetes</taxon>
        <taxon>Saccharomycetales</taxon>
        <taxon>Saccharomycetaceae</taxon>
        <taxon>Kluyveromyces</taxon>
    </lineage>
</organism>
<evidence type="ECO:0000313" key="2">
    <source>
        <dbReference type="EMBL" id="CAH00847.1"/>
    </source>
</evidence>
<dbReference type="eggNOG" id="ENOG502QPR6">
    <property type="taxonomic scope" value="Eukaryota"/>
</dbReference>
<dbReference type="OMA" id="NGYARIM"/>
<dbReference type="AlphaFoldDB" id="Q6CQN8"/>
<evidence type="ECO:0000313" key="3">
    <source>
        <dbReference type="Proteomes" id="UP000000598"/>
    </source>
</evidence>
<keyword evidence="3" id="KW-1185">Reference proteome</keyword>
<dbReference type="RefSeq" id="XP_453751.1">
    <property type="nucleotide sequence ID" value="XM_453751.1"/>
</dbReference>
<dbReference type="GeneID" id="2892733"/>
<dbReference type="InterPro" id="IPR053013">
    <property type="entry name" value="LAT"/>
</dbReference>
<dbReference type="Proteomes" id="UP000000598">
    <property type="component" value="Chromosome D"/>
</dbReference>
<dbReference type="InterPro" id="IPR055100">
    <property type="entry name" value="GNAT_LYC1-like"/>
</dbReference>
<accession>Q6CQN8</accession>
<dbReference type="InParanoid" id="Q6CQN8"/>
<dbReference type="SUPFAM" id="SSF55729">
    <property type="entry name" value="Acyl-CoA N-acyltransferases (Nat)"/>
    <property type="match status" value="1"/>
</dbReference>